<dbReference type="OrthoDB" id="10063141at2759"/>
<organism evidence="1 2">
    <name type="scientific">Allacma fusca</name>
    <dbReference type="NCBI Taxonomy" id="39272"/>
    <lineage>
        <taxon>Eukaryota</taxon>
        <taxon>Metazoa</taxon>
        <taxon>Ecdysozoa</taxon>
        <taxon>Arthropoda</taxon>
        <taxon>Hexapoda</taxon>
        <taxon>Collembola</taxon>
        <taxon>Symphypleona</taxon>
        <taxon>Sminthuridae</taxon>
        <taxon>Allacma</taxon>
    </lineage>
</organism>
<evidence type="ECO:0000313" key="1">
    <source>
        <dbReference type="EMBL" id="CAG7826825.1"/>
    </source>
</evidence>
<comment type="caution">
    <text evidence="1">The sequence shown here is derived from an EMBL/GenBank/DDBJ whole genome shotgun (WGS) entry which is preliminary data.</text>
</comment>
<protein>
    <submittedName>
        <fullName evidence="1">Uncharacterized protein</fullName>
    </submittedName>
</protein>
<gene>
    <name evidence="1" type="ORF">AFUS01_LOCUS36860</name>
</gene>
<dbReference type="EMBL" id="CAJVCH010541270">
    <property type="protein sequence ID" value="CAG7826825.1"/>
    <property type="molecule type" value="Genomic_DNA"/>
</dbReference>
<dbReference type="Proteomes" id="UP000708208">
    <property type="component" value="Unassembled WGS sequence"/>
</dbReference>
<evidence type="ECO:0000313" key="2">
    <source>
        <dbReference type="Proteomes" id="UP000708208"/>
    </source>
</evidence>
<sequence>MYKMKAIEVKVRQDLFDLVKKMFLMFLLVLTARSGKVKGIERFLGAVEAVEHSLMEVTSGQAKYEHQHRSIVWRIARLPKEGQADSHYYFDFLTRRFLHIYSDSKKEPIKGYIKR</sequence>
<feature type="non-terminal residue" evidence="1">
    <location>
        <position position="1"/>
    </location>
</feature>
<reference evidence="1" key="1">
    <citation type="submission" date="2021-06" db="EMBL/GenBank/DDBJ databases">
        <authorList>
            <person name="Hodson N. C."/>
            <person name="Mongue J. A."/>
            <person name="Jaron S. K."/>
        </authorList>
    </citation>
    <scope>NUCLEOTIDE SEQUENCE</scope>
</reference>
<proteinExistence type="predicted"/>
<dbReference type="AlphaFoldDB" id="A0A8J2L824"/>
<keyword evidence="2" id="KW-1185">Reference proteome</keyword>
<name>A0A8J2L824_9HEXA</name>
<accession>A0A8J2L824</accession>